<evidence type="ECO:0000256" key="1">
    <source>
        <dbReference type="ARBA" id="ARBA00008857"/>
    </source>
</evidence>
<dbReference type="InterPro" id="IPR002104">
    <property type="entry name" value="Integrase_catalytic"/>
</dbReference>
<dbReference type="InterPro" id="IPR050090">
    <property type="entry name" value="Tyrosine_recombinase_XerCD"/>
</dbReference>
<evidence type="ECO:0000256" key="2">
    <source>
        <dbReference type="ARBA" id="ARBA00023125"/>
    </source>
</evidence>
<dbReference type="SUPFAM" id="SSF56349">
    <property type="entry name" value="DNA breaking-rejoining enzymes"/>
    <property type="match status" value="1"/>
</dbReference>
<feature type="domain" description="Tyr recombinase" evidence="4">
    <location>
        <begin position="167"/>
        <end position="380"/>
    </location>
</feature>
<keyword evidence="2" id="KW-0238">DNA-binding</keyword>
<dbReference type="Gene3D" id="1.10.443.10">
    <property type="entry name" value="Intergrase catalytic core"/>
    <property type="match status" value="1"/>
</dbReference>
<gene>
    <name evidence="5" type="ORF">NMU03_15955</name>
</gene>
<dbReference type="CDD" id="cd01189">
    <property type="entry name" value="INT_ICEBs1_C_like"/>
    <property type="match status" value="1"/>
</dbReference>
<dbReference type="RefSeq" id="WP_290139888.1">
    <property type="nucleotide sequence ID" value="NZ_CP101620.1"/>
</dbReference>
<name>A0ABY5I1X1_9FIRM</name>
<organism evidence="5 6">
    <name type="scientific">Allocoprobacillus halotolerans</name>
    <dbReference type="NCBI Taxonomy" id="2944914"/>
    <lineage>
        <taxon>Bacteria</taxon>
        <taxon>Bacillati</taxon>
        <taxon>Bacillota</taxon>
        <taxon>Erysipelotrichia</taxon>
        <taxon>Erysipelotrichales</taxon>
        <taxon>Erysipelotrichaceae</taxon>
        <taxon>Allocoprobacillus</taxon>
    </lineage>
</organism>
<evidence type="ECO:0000256" key="3">
    <source>
        <dbReference type="ARBA" id="ARBA00023172"/>
    </source>
</evidence>
<evidence type="ECO:0000313" key="6">
    <source>
        <dbReference type="Proteomes" id="UP001060112"/>
    </source>
</evidence>
<dbReference type="Gene3D" id="1.10.150.130">
    <property type="match status" value="1"/>
</dbReference>
<accession>A0ABY5I1X1</accession>
<protein>
    <submittedName>
        <fullName evidence="5">Site-specific integrase</fullName>
    </submittedName>
</protein>
<sequence length="384" mass="45103">MGKGLNGTELGAGISQRKDGIYCARYVNRLGKRKYIYDSNLRRIKQLLKQAIKEDKEKASLEYDYTLNQWFDFWFENYKKKEGMSRRYLENISHNYDLYVRDVGDIDITKFKNIDALRIVKKALKVSKTAGETVRHTLTQMMEKAFLNDIVRKNVCKSIDAQPRNKTIKQPLSKRDEKMLLKGCTNQLHKDMIEFNINTGLRISELLGLSFDEVDLDKKFIYIKHQISDYPDDNGNYFFRETKTKNARYVPLNERALIILRRNIKLRQKQLEEGTHKRYYKQHSDISKELIFVNTRGDCFTRAGFHSVLAYIKDRAIEDGYRYDCKNISPHTFRHTFATRCMEAGMTPNTVSTLLGHTSVRMTLHYVHNSIDQFNDDIVLIESI</sequence>
<keyword evidence="3" id="KW-0233">DNA recombination</keyword>
<reference evidence="5" key="1">
    <citation type="submission" date="2022-07" db="EMBL/GenBank/DDBJ databases">
        <title>Faecal culturing of patients with breast cancer.</title>
        <authorList>
            <person name="Teng N.M.Y."/>
            <person name="Kiu R."/>
            <person name="Evans R."/>
            <person name="Baker D.J."/>
            <person name="Zenner C."/>
            <person name="Robinson S.D."/>
            <person name="Hall L.J."/>
        </authorList>
    </citation>
    <scope>NUCLEOTIDE SEQUENCE</scope>
    <source>
        <strain evidence="5">LH1062</strain>
    </source>
</reference>
<dbReference type="Pfam" id="PF00589">
    <property type="entry name" value="Phage_integrase"/>
    <property type="match status" value="1"/>
</dbReference>
<dbReference type="Gene3D" id="3.30.160.60">
    <property type="entry name" value="Classic Zinc Finger"/>
    <property type="match status" value="1"/>
</dbReference>
<proteinExistence type="inferred from homology"/>
<dbReference type="InterPro" id="IPR010998">
    <property type="entry name" value="Integrase_recombinase_N"/>
</dbReference>
<dbReference type="PANTHER" id="PTHR30349">
    <property type="entry name" value="PHAGE INTEGRASE-RELATED"/>
    <property type="match status" value="1"/>
</dbReference>
<dbReference type="InterPro" id="IPR013762">
    <property type="entry name" value="Integrase-like_cat_sf"/>
</dbReference>
<keyword evidence="6" id="KW-1185">Reference proteome</keyword>
<evidence type="ECO:0000313" key="5">
    <source>
        <dbReference type="EMBL" id="UTY39050.1"/>
    </source>
</evidence>
<dbReference type="PROSITE" id="PS51898">
    <property type="entry name" value="TYR_RECOMBINASE"/>
    <property type="match status" value="1"/>
</dbReference>
<dbReference type="InterPro" id="IPR011010">
    <property type="entry name" value="DNA_brk_join_enz"/>
</dbReference>
<dbReference type="EMBL" id="CP101620">
    <property type="protein sequence ID" value="UTY39050.1"/>
    <property type="molecule type" value="Genomic_DNA"/>
</dbReference>
<evidence type="ECO:0000259" key="4">
    <source>
        <dbReference type="PROSITE" id="PS51898"/>
    </source>
</evidence>
<dbReference type="Proteomes" id="UP001060112">
    <property type="component" value="Chromosome"/>
</dbReference>
<comment type="similarity">
    <text evidence="1">Belongs to the 'phage' integrase family.</text>
</comment>
<dbReference type="PANTHER" id="PTHR30349:SF64">
    <property type="entry name" value="PROPHAGE INTEGRASE INTD-RELATED"/>
    <property type="match status" value="1"/>
</dbReference>